<evidence type="ECO:0000256" key="5">
    <source>
        <dbReference type="ARBA" id="ARBA00022475"/>
    </source>
</evidence>
<feature type="transmembrane region" description="Helical" evidence="14">
    <location>
        <begin position="237"/>
        <end position="256"/>
    </location>
</feature>
<keyword evidence="10 14" id="KW-0046">Antibiotic resistance</keyword>
<proteinExistence type="inferred from homology"/>
<evidence type="ECO:0000313" key="16">
    <source>
        <dbReference type="Proteomes" id="UP000178570"/>
    </source>
</evidence>
<evidence type="ECO:0000256" key="13">
    <source>
        <dbReference type="ARBA" id="ARBA00047594"/>
    </source>
</evidence>
<dbReference type="PANTHER" id="PTHR30622:SF3">
    <property type="entry name" value="UNDECAPRENYL-DIPHOSPHATASE"/>
    <property type="match status" value="1"/>
</dbReference>
<keyword evidence="14" id="KW-0573">Peptidoglycan synthesis</keyword>
<reference evidence="15 16" key="1">
    <citation type="journal article" date="2016" name="Nat. Commun.">
        <title>Thousands of microbial genomes shed light on interconnected biogeochemical processes in an aquifer system.</title>
        <authorList>
            <person name="Anantharaman K."/>
            <person name="Brown C.T."/>
            <person name="Hug L.A."/>
            <person name="Sharon I."/>
            <person name="Castelle C.J."/>
            <person name="Probst A.J."/>
            <person name="Thomas B.C."/>
            <person name="Singh A."/>
            <person name="Wilkins M.J."/>
            <person name="Karaoz U."/>
            <person name="Brodie E.L."/>
            <person name="Williams K.H."/>
            <person name="Hubbard S.S."/>
            <person name="Banfield J.F."/>
        </authorList>
    </citation>
    <scope>NUCLEOTIDE SEQUENCE [LARGE SCALE GENOMIC DNA]</scope>
</reference>
<keyword evidence="14" id="KW-0133">Cell shape</keyword>
<dbReference type="InterPro" id="IPR003824">
    <property type="entry name" value="UppP"/>
</dbReference>
<dbReference type="HAMAP" id="MF_01006">
    <property type="entry name" value="Undec_diphosphatase"/>
    <property type="match status" value="1"/>
</dbReference>
<dbReference type="GO" id="GO:0008360">
    <property type="term" value="P:regulation of cell shape"/>
    <property type="evidence" value="ECO:0007669"/>
    <property type="project" value="UniProtKB-KW"/>
</dbReference>
<dbReference type="GO" id="GO:0046677">
    <property type="term" value="P:response to antibiotic"/>
    <property type="evidence" value="ECO:0007669"/>
    <property type="project" value="UniProtKB-UniRule"/>
</dbReference>
<protein>
    <recommendedName>
        <fullName evidence="4 14">Undecaprenyl-diphosphatase</fullName>
        <ecNumber evidence="3 14">3.6.1.27</ecNumber>
    </recommendedName>
    <alternativeName>
        <fullName evidence="12 14">Bacitracin resistance protein</fullName>
    </alternativeName>
    <alternativeName>
        <fullName evidence="11 14">Undecaprenyl pyrophosphate phosphatase</fullName>
    </alternativeName>
</protein>
<dbReference type="GO" id="GO:0071555">
    <property type="term" value="P:cell wall organization"/>
    <property type="evidence" value="ECO:0007669"/>
    <property type="project" value="UniProtKB-KW"/>
</dbReference>
<organism evidence="15 16">
    <name type="scientific">Candidatus Brennerbacteria bacterium RIFOXYD1_FULL_41_16</name>
    <dbReference type="NCBI Taxonomy" id="1797529"/>
    <lineage>
        <taxon>Bacteria</taxon>
        <taxon>Candidatus Brenneribacteriota</taxon>
    </lineage>
</organism>
<keyword evidence="7 14" id="KW-0378">Hydrolase</keyword>
<feature type="transmembrane region" description="Helical" evidence="14">
    <location>
        <begin position="74"/>
        <end position="93"/>
    </location>
</feature>
<evidence type="ECO:0000256" key="9">
    <source>
        <dbReference type="ARBA" id="ARBA00023136"/>
    </source>
</evidence>
<comment type="catalytic activity">
    <reaction evidence="13 14">
        <text>di-trans,octa-cis-undecaprenyl diphosphate + H2O = di-trans,octa-cis-undecaprenyl phosphate + phosphate + H(+)</text>
        <dbReference type="Rhea" id="RHEA:28094"/>
        <dbReference type="ChEBI" id="CHEBI:15377"/>
        <dbReference type="ChEBI" id="CHEBI:15378"/>
        <dbReference type="ChEBI" id="CHEBI:43474"/>
        <dbReference type="ChEBI" id="CHEBI:58405"/>
        <dbReference type="ChEBI" id="CHEBI:60392"/>
        <dbReference type="EC" id="3.6.1.27"/>
    </reaction>
</comment>
<dbReference type="GO" id="GO:0050380">
    <property type="term" value="F:undecaprenyl-diphosphatase activity"/>
    <property type="evidence" value="ECO:0007669"/>
    <property type="project" value="UniProtKB-UniRule"/>
</dbReference>
<dbReference type="GO" id="GO:0009252">
    <property type="term" value="P:peptidoglycan biosynthetic process"/>
    <property type="evidence" value="ECO:0007669"/>
    <property type="project" value="UniProtKB-KW"/>
</dbReference>
<dbReference type="EMBL" id="MHHY01000009">
    <property type="protein sequence ID" value="OGY40168.1"/>
    <property type="molecule type" value="Genomic_DNA"/>
</dbReference>
<feature type="transmembrane region" description="Helical" evidence="14">
    <location>
        <begin position="99"/>
        <end position="117"/>
    </location>
</feature>
<dbReference type="AlphaFoldDB" id="A0A1G1XJI5"/>
<keyword evidence="8 14" id="KW-1133">Transmembrane helix</keyword>
<dbReference type="NCBIfam" id="TIGR00753">
    <property type="entry name" value="undec_PP_bacA"/>
    <property type="match status" value="1"/>
</dbReference>
<comment type="subcellular location">
    <subcellularLocation>
        <location evidence="1 14">Cell membrane</location>
        <topology evidence="1 14">Multi-pass membrane protein</topology>
    </subcellularLocation>
</comment>
<evidence type="ECO:0000256" key="4">
    <source>
        <dbReference type="ARBA" id="ARBA00021581"/>
    </source>
</evidence>
<accession>A0A1G1XJI5</accession>
<dbReference type="EC" id="3.6.1.27" evidence="3 14"/>
<keyword evidence="6 14" id="KW-0812">Transmembrane</keyword>
<evidence type="ECO:0000256" key="7">
    <source>
        <dbReference type="ARBA" id="ARBA00022801"/>
    </source>
</evidence>
<comment type="function">
    <text evidence="14">Catalyzes the dephosphorylation of undecaprenyl diphosphate (UPP). Confers resistance to bacitracin.</text>
</comment>
<evidence type="ECO:0000313" key="15">
    <source>
        <dbReference type="EMBL" id="OGY40168.1"/>
    </source>
</evidence>
<evidence type="ECO:0000256" key="6">
    <source>
        <dbReference type="ARBA" id="ARBA00022692"/>
    </source>
</evidence>
<name>A0A1G1XJI5_9BACT</name>
<evidence type="ECO:0000256" key="11">
    <source>
        <dbReference type="ARBA" id="ARBA00032707"/>
    </source>
</evidence>
<sequence>MSLFQTIFLGIIEGLTEFLPVSSTAHLMIVSRLFGVADSEFLKTFEIAIQLGAICAVLVLYFKKIFSDFSLIKNVAVGFVPTATTGFLFYGIFKSLLGNIYIALATLFFGGIVLILFEKFSKPKNDSTSLTTSEQLDLKKSFTVGLWQTLAMIPGVSRSMATILGGMMTGLSKQAAVEFSFLLALPTMFSATVYDIYKSYSLFSFSEWQTLGIGFLIAFLSALVSVKWFLGFISKNSFANFGWYRITFTILIFAILF</sequence>
<dbReference type="PANTHER" id="PTHR30622">
    <property type="entry name" value="UNDECAPRENYL-DIPHOSPHATASE"/>
    <property type="match status" value="1"/>
</dbReference>
<keyword evidence="14" id="KW-0961">Cell wall biogenesis/degradation</keyword>
<dbReference type="Proteomes" id="UP000178570">
    <property type="component" value="Unassembled WGS sequence"/>
</dbReference>
<dbReference type="Pfam" id="PF02673">
    <property type="entry name" value="BacA"/>
    <property type="match status" value="1"/>
</dbReference>
<comment type="caution">
    <text evidence="15">The sequence shown here is derived from an EMBL/GenBank/DDBJ whole genome shotgun (WGS) entry which is preliminary data.</text>
</comment>
<gene>
    <name evidence="14" type="primary">uppP</name>
    <name evidence="15" type="ORF">A2570_02680</name>
</gene>
<keyword evidence="5 14" id="KW-1003">Cell membrane</keyword>
<dbReference type="GO" id="GO:0005886">
    <property type="term" value="C:plasma membrane"/>
    <property type="evidence" value="ECO:0007669"/>
    <property type="project" value="UniProtKB-SubCell"/>
</dbReference>
<evidence type="ECO:0000256" key="2">
    <source>
        <dbReference type="ARBA" id="ARBA00010621"/>
    </source>
</evidence>
<evidence type="ECO:0000256" key="3">
    <source>
        <dbReference type="ARBA" id="ARBA00012374"/>
    </source>
</evidence>
<feature type="transmembrane region" description="Helical" evidence="14">
    <location>
        <begin position="41"/>
        <end position="62"/>
    </location>
</feature>
<feature type="transmembrane region" description="Helical" evidence="14">
    <location>
        <begin position="175"/>
        <end position="197"/>
    </location>
</feature>
<feature type="transmembrane region" description="Helical" evidence="14">
    <location>
        <begin position="7"/>
        <end position="29"/>
    </location>
</feature>
<evidence type="ECO:0000256" key="14">
    <source>
        <dbReference type="HAMAP-Rule" id="MF_01006"/>
    </source>
</evidence>
<evidence type="ECO:0000256" key="10">
    <source>
        <dbReference type="ARBA" id="ARBA00023251"/>
    </source>
</evidence>
<comment type="miscellaneous">
    <text evidence="14">Bacitracin is thought to be involved in the inhibition of peptidoglycan synthesis by sequestering undecaprenyl diphosphate, thereby reducing the pool of lipid carrier available.</text>
</comment>
<evidence type="ECO:0000256" key="8">
    <source>
        <dbReference type="ARBA" id="ARBA00022989"/>
    </source>
</evidence>
<keyword evidence="9 14" id="KW-0472">Membrane</keyword>
<evidence type="ECO:0000256" key="12">
    <source>
        <dbReference type="ARBA" id="ARBA00032932"/>
    </source>
</evidence>
<evidence type="ECO:0000256" key="1">
    <source>
        <dbReference type="ARBA" id="ARBA00004651"/>
    </source>
</evidence>
<feature type="transmembrane region" description="Helical" evidence="14">
    <location>
        <begin position="209"/>
        <end position="230"/>
    </location>
</feature>
<comment type="similarity">
    <text evidence="2 14">Belongs to the UppP family.</text>
</comment>
<dbReference type="STRING" id="1797529.A2570_02680"/>